<feature type="domain" description="Filamentous haemagglutinin FhaB/tRNA nuclease CdiA-like TPS" evidence="1">
    <location>
        <begin position="101"/>
        <end position="223"/>
    </location>
</feature>
<keyword evidence="3" id="KW-1185">Reference proteome</keyword>
<dbReference type="InterPro" id="IPR021026">
    <property type="entry name" value="Filamn_hemagglutn_DUF3739"/>
</dbReference>
<name>A0A117UT19_9SPHN</name>
<dbReference type="InterPro" id="IPR050909">
    <property type="entry name" value="Bact_Autotransporter_VF"/>
</dbReference>
<dbReference type="SUPFAM" id="SSF51126">
    <property type="entry name" value="Pectin lyase-like"/>
    <property type="match status" value="1"/>
</dbReference>
<dbReference type="Pfam" id="PF12545">
    <property type="entry name" value="DUF3739"/>
    <property type="match status" value="1"/>
</dbReference>
<evidence type="ECO:0000313" key="3">
    <source>
        <dbReference type="Proteomes" id="UP000058012"/>
    </source>
</evidence>
<evidence type="ECO:0000259" key="1">
    <source>
        <dbReference type="SMART" id="SM00912"/>
    </source>
</evidence>
<dbReference type="InterPro" id="IPR008638">
    <property type="entry name" value="FhaB/CdiA-like_TPS"/>
</dbReference>
<dbReference type="STRING" id="1117702.AQZ52_15930"/>
<dbReference type="NCBIfam" id="TIGR01901">
    <property type="entry name" value="adhes_NPXG"/>
    <property type="match status" value="1"/>
</dbReference>
<comment type="caution">
    <text evidence="2">The sequence shown here is derived from an EMBL/GenBank/DDBJ whole genome shotgun (WGS) entry which is preliminary data.</text>
</comment>
<dbReference type="SMART" id="SM00912">
    <property type="entry name" value="Haemagg_act"/>
    <property type="match status" value="1"/>
</dbReference>
<protein>
    <recommendedName>
        <fullName evidence="1">Filamentous haemagglutinin FhaB/tRNA nuclease CdiA-like TPS domain-containing protein</fullName>
    </recommendedName>
</protein>
<reference evidence="2 3" key="1">
    <citation type="submission" date="2015-10" db="EMBL/GenBank/DDBJ databases">
        <title>Draft genome sequence of Novosphingobium fuchskuhlense DSM 25065 isolated from a surface water sample of the southwest basin of Lake Grosse Fuchskuhle.</title>
        <authorList>
            <person name="Ruckert C."/>
            <person name="Winkler A."/>
            <person name="Glaeser J."/>
            <person name="Grossart H.-P."/>
            <person name="Kalinowski J."/>
            <person name="Glaeser S."/>
        </authorList>
    </citation>
    <scope>NUCLEOTIDE SEQUENCE [LARGE SCALE GENOMIC DNA]</scope>
    <source>
        <strain evidence="2 3">FNE08-7</strain>
    </source>
</reference>
<evidence type="ECO:0000313" key="2">
    <source>
        <dbReference type="EMBL" id="KUR70335.1"/>
    </source>
</evidence>
<dbReference type="Proteomes" id="UP000058012">
    <property type="component" value="Unassembled WGS sequence"/>
</dbReference>
<gene>
    <name evidence="2" type="ORF">AQZ52_15930</name>
</gene>
<proteinExistence type="predicted"/>
<dbReference type="EMBL" id="LLZS01000009">
    <property type="protein sequence ID" value="KUR70335.1"/>
    <property type="molecule type" value="Genomic_DNA"/>
</dbReference>
<dbReference type="PANTHER" id="PTHR12338:SF5">
    <property type="entry name" value="ANTIGEN 43-RELATED"/>
    <property type="match status" value="1"/>
</dbReference>
<dbReference type="InterPro" id="IPR011050">
    <property type="entry name" value="Pectin_lyase_fold/virulence"/>
</dbReference>
<sequence>MVLGLVVAAPVAQAQTARMAGVLGAMTVPTTGAQTAAVPQRSVRMQQALAQQQANRDAVKAMRTMVTDVRNALLASVRNKPTDGLSLGGLNPAVTAPVKAADDASGRATWEGALMPTEVQSGNDYTVTIKQTDQRALLSWNSFDVGANTTLVFDQKLNGKAQTDWVALNRVVDPKASPTTILGKIKADGKVLILNRNGVIFGQGSQINVNSLLASSLEIGNFGKELPVGTPGSDLLFTGLSLAERNRSFLDDGLLVASKAPTKFDALLTSSLAGSGTYVYTDAASSFSSVPEGNVVIDRGASITAGDGGFLIFTAPNLSNDGTLTATNGQISLQAGRAISYTTSTGASNSADPDIRGLILRSPIETGGEVVNSGLIDAKRGYVSLGADLTGSVSNLGLISDTTSVSRNGVVSLTAGHILIGGGADTAHAGGISIQPDDNGETVPQGTADEPPLFKTSRIDIGGAYVSPVAGTSTSGVFGTANVEFGENALIYAPSAVVSVGGRADQPFDLAAYAAVNKVPLAGDVVVKSGARIDVSGVKDVQLEASRNIVTISPLKGNELRDTPNYRDVLTNGGFTLNGQTVSVDPRRSGVRADGVKWVGSPLIEAGSAISQIGVDAAELMTKGGTVTLLAKPVIDVAEAAHPARVIIESGAKIDFSGGWVHYNAGRIETTRLIRADGTIVDIADADPNGDYVGIADGFSSVQSKFGTSRTFTSRLLSGSRDDPAYDEGRDAGGLTITASTATVEGSFAGDAFAGQFQLSKGQIGSKVSAIARDPRNLQASPYELPSAGFLRVGSFSGKSAVDLGGDILVRGVSAPTDAAPGTIILSDAQINDAHLAAVTLQTSGGVRFAADSAVTLVDGGKLTVNAGRTILLDGNITAKSGTITAGTSELLGTVLTSPIAAAGSAFTTDDDVQASYAQDAVLARPFDVRVGGTLDVSGVWSNDYLAAQSNLLPTGTAYTSGGSISLLVAPKVFVYSGGTSATAKYAADLSGSIVIGSDALLNVSSGGHVAQNGLLDLVAKGGNVSLINQTIYASVTRTDSGYNESSLTDQAVGAATQSVTYTPIPSNGILPAIRSSAVPVEQRSSVQFSASNFKGFSFGGGGSFTLVAPSVSFGSDTAAGSAHVDLDFLQKTGFGTLDVSSYRSRLFKNLFDNGVEGNSAFLDTTLFRIGAGETLNLNQALMPVYLDASGTSALQALATGSDVAALLQAAVPTEAFDQRAATLKLGGMIELDVEKDGSIIGGAGATIITPKLLNQGRIRLVGGSITQRSVLPESLVGGAIGVRGEELGGLGLGEVLGAFTLVDGHKQYSENANALVQIDGETVTNGQLFSRPNKDRAVYFLGKLGADEGIRLEAGSTTDLSGGVVFNPRAPILADGRMQRTGLLYGGGSIGTSAAFTNASAGLYTPGDYSGGREKVYRGGESSLVVAPVAGLAFNAATGSVLDVSGSKAAFDIAISGSDYALTPQWSNAGAVRVLAGGSLAAGTVRAFGGTDQAEGGVLEWVNPILRQSVGGGAAAAGVVSADWVEASGFATMIARGKLGLDGTVDLRLGKAFILSSIDPTTSTVNEPELRTSVSLLSNGDAAISAPYIRLSSRSQQTLSSPTTAADKGSVTFSAKSLDLVGGITFIVPTGKSESAAAGAVNLKADHDIRLIGVAAPFPETAPSGITGAVVSTGDLRFTADQVYTTTGTGNLQQLIEDRRNGTSLSTARPFLLGSLAADGTVGFSSNGGAAPKAPYSAGSWLRVAGAHIEQDGVLRVPLGLLEIGNASPLSSNSGLLPATQSVHFGAGSVTSVSGEGLNVPYGQTTDLTEYYFKPNVNGPLTAAPVGEMRLEGQDIAIQGGAKIDGRGGGDIFAYEFVSGTGGSRDVLSRENTDTFSSNNGLQFEDGRQVYAIVPVSQAGEVAAFDPLYSASYGAGGGDLYGTAAGRTVWLDGGNGIAAGEYLLLPAHYALLPGALRLVENTDSAAPFVTGSTKLLDGSVVVGGSYATTGTDYRESVRRSFTVQSAATFGRYSRIQTTSGTTNFSNQAKNDGKVAPRTPLDAARFVISPSRSFTVDGTFVTDVATGGRGAQFDIAASVVQIRDSLPAVSDPGTLVLTTSTLSALNANSLLIGGVRSDNVDGTTRIDVQARDVSVGRNVALTLPELILVAGGSDSRVSVAAGASIKTAGTLADQLLGDYIVGYQDKGPATTRSDNSGIGSLLRISTGPERLVRRITDPALGNADLAGATLTIAGGATVSANTIALDTSGRVRFDEQASIEAKSVSLGSTRIDFSDGGIGSVVANKLAAADNLTLRSRRAITLGGALPDRFNNLVIDAPGLLSGGGDSLINAKSVKLRNSVAALADCSKNGAAACGSTNKLTIRADEIALGSGDFRVVGYEGGVLLDASKGVFVEGKGAFVLDDASATSGAALTIKAPLVADRAPGGTIDYTSGGADYAFLTRGRVTIDGTGRTGDASAAAGLAGSLIAFGSADAHVASLTLNNSQIRATSGVVNAFARNAITVSGNASIAVPGFTTKVGSNTDPLVVTAGSGTISLQSSRGDITLAQGTSLIVDNGIGGAGTLQLAATNGTIRLGSALNGGVKAGTSRDASLHINGGNVLGAQDKPFDLTAFLADNGRLFEGDFDLRTGTGNLDLAAGTVLRADSVRLVADNGTVTIGGTIDTSGDSVAGLKLTDPAYRALRVNGGDIAVYGKDGVALAGTARILAGTSGYSALDSRQAHGGNVMLGVAADTASISIASGARIDVSAQRPGDRLVAITVKDADTLALTTAYRHVYGDLGGTVTLRAPVIDNDTTVDIRNSGTIVGAREQTIDAFKHFDLDAIAASGAFSGVTRDADGIHLDAAATGKPNLLADTTATGTLPSFIRNFSLKLKNGGSLAGFRVRPEVELSSKGTILVDSNINLAAGTLVDYAGALADGLLVASPLGPDANGNPRYEVVQGKEGQLFAKYIDMTFRVGGKATGEAGIFTVRAGGDLKVSNSISDGFFAFHDRTNADYLNYQLGGGNRQYHPAIQLNCADFSTCDNTLPLFSKYQNRRLDDADIVVVDLTSPELGGQATPIFVHSPYTASANSVAADGTGNGIGVADLFPLVDGKPVRSSDIRLAAGAEGASADPVAVDPTKRGSVIVAGEKSYLLKPKAGDTSLGGGVQFGFDDGSGTIVYDTTGNFFNGAFSSLVDPTTAADLYTRLNWGADTDLADTTRTAALSFFAGRRFIREDGVVTGVYASLAEVNAFLSGSYGADFTRLNAENIDLSSIDVPQTFDQPRVFYRPVVRTGDGNIAVAAGKDISLVASGAITYRDETGASRDEGGAFGDDAGTAQVGGAAIYTAGTRLSTIGLTGTITQPDQTEILNYIPSPQGLLDSAPNYTGGGGSVTLSAGNDVLARRDVWSEVYLNGGIELTTTLPGLAGETTTFNNLRLGNRSQRWRTGNVGNNTQITLIPQMFSSGVGALAGGDVTIRAGRDVSDLTVALVNSVVTDRTADGAQVLVSSGSGNLDFVAGRDVFGGQVDIAQGAASINVGRQVTDAGSTANTGAYDTSLASNDQRSLLRLRVADAAVTLTARGSVTLGGIGALGAQRTVASISDRLGSAGFFSPMAGVSVATVGAITLAPNRNDLRTSFTAQEASAGLLPLFGYVLPPSLSLTSLGSDVALTGVNPNLLYPSRFGQLSLVAGGNLSNFALSMSDANPSDLPGAFTAAKYLTVSGGIPLRVSGLGFTFGGTIGEPDDAVQRLIHDRNITHIDDDRPALIYAGGSMSNVQLSLPKAARINAGLDLVNFYFEGQNLRPTDVTSIVAGRDILATTTLPDLISPVSGRPYVGLTNFVLGGPGALSVQAGRNLGPFLNSVTVNNVSYAGGIRTIGNEANPWLGTTGADLYALYGVAFGADYTALRDTYLDPANLAKLDGDLFAQNADTAGNLSPDRKRPIYGPVLARWMRDNAADAFAAVFGSADVSTDAKLSAQAWAKYDALYAAFKGTVSEEQQRQFLLGSLYFGELAAPARPDSNSFNQYVRGYRVIQTLFPAKLGYTDNLSTFETDPASVTADHPLGEPTKKLVNGEAAVAARVQTGNVDLRLATIGTSRGGSITLIGPGGDFIAGSVVRTSTQAASKSTLLGDSGRLAIANGLSLGSNPVGIDSIPIGFEGVLSLRGGAIRSFSDGSFRLNQSRLFTLSGGDVTMWSSNGDLNAGQGPKTASNFPPVTLRFSNNATGELNSAGSVAGAGIAALRPTPDVPSSSVILVAPVGTVDAGDAGVRASGDVFVAAARVANADNFKVGGVSVGVPTTAIVAAPSVPAGATAATAATAAQAKAQESKTTDRRSIIRVDVLGFIGGNADDCPSGRFDSSGKCVR</sequence>
<organism evidence="2 3">
    <name type="scientific">Novosphingobium fuchskuhlense</name>
    <dbReference type="NCBI Taxonomy" id="1117702"/>
    <lineage>
        <taxon>Bacteria</taxon>
        <taxon>Pseudomonadati</taxon>
        <taxon>Pseudomonadota</taxon>
        <taxon>Alphaproteobacteria</taxon>
        <taxon>Sphingomonadales</taxon>
        <taxon>Sphingomonadaceae</taxon>
        <taxon>Novosphingobium</taxon>
    </lineage>
</organism>
<dbReference type="InterPro" id="IPR012334">
    <property type="entry name" value="Pectin_lyas_fold"/>
</dbReference>
<dbReference type="PANTHER" id="PTHR12338">
    <property type="entry name" value="AUTOTRANSPORTER"/>
    <property type="match status" value="1"/>
</dbReference>
<accession>A0A117UT19</accession>
<dbReference type="Gene3D" id="2.160.20.10">
    <property type="entry name" value="Single-stranded right-handed beta-helix, Pectin lyase-like"/>
    <property type="match status" value="1"/>
</dbReference>